<accession>A0A520X9T5</accession>
<proteinExistence type="predicted"/>
<comment type="caution">
    <text evidence="1">The sequence shown here is derived from an EMBL/GenBank/DDBJ whole genome shotgun (WGS) entry which is preliminary data.</text>
</comment>
<dbReference type="Gene3D" id="2.20.25.10">
    <property type="match status" value="1"/>
</dbReference>
<dbReference type="EMBL" id="SHMQ01000027">
    <property type="protein sequence ID" value="RZV37918.1"/>
    <property type="molecule type" value="Genomic_DNA"/>
</dbReference>
<dbReference type="InterPro" id="IPR005651">
    <property type="entry name" value="Trm112-like"/>
</dbReference>
<evidence type="ECO:0000313" key="2">
    <source>
        <dbReference type="Proteomes" id="UP000322454"/>
    </source>
</evidence>
<dbReference type="Pfam" id="PF03966">
    <property type="entry name" value="Trm112p"/>
    <property type="match status" value="1"/>
</dbReference>
<protein>
    <submittedName>
        <fullName evidence="1">Trm112 family protein</fullName>
    </submittedName>
</protein>
<name>A0A520X9T5_9DELT</name>
<dbReference type="Proteomes" id="UP000322454">
    <property type="component" value="Unassembled WGS sequence"/>
</dbReference>
<gene>
    <name evidence="1" type="ORF">EVJ48_08020</name>
</gene>
<organism evidence="1 2">
    <name type="scientific">Candidatus Acidulodesulfobacterium acidiphilum</name>
    <dbReference type="NCBI Taxonomy" id="2597224"/>
    <lineage>
        <taxon>Bacteria</taxon>
        <taxon>Deltaproteobacteria</taxon>
        <taxon>Candidatus Acidulodesulfobacterales</taxon>
        <taxon>Candidatus Acidulodesulfobacterium</taxon>
    </lineage>
</organism>
<dbReference type="AlphaFoldDB" id="A0A520X9T5"/>
<dbReference type="SUPFAM" id="SSF158997">
    <property type="entry name" value="Trm112p-like"/>
    <property type="match status" value="1"/>
</dbReference>
<reference evidence="1 2" key="1">
    <citation type="submission" date="2019-01" db="EMBL/GenBank/DDBJ databases">
        <title>Insights into ecological role of a new deltaproteobacterial order Candidatus Sinidesulfobacterales (Sva0485) by metagenomics and metatranscriptomics.</title>
        <authorList>
            <person name="Tan S."/>
            <person name="Liu J."/>
            <person name="Fang Y."/>
            <person name="Hedlund B."/>
            <person name="Lian Z.-H."/>
            <person name="Huang L.-Y."/>
            <person name="Li J.-T."/>
            <person name="Huang L.-N."/>
            <person name="Li W.-J."/>
            <person name="Jiang H.-C."/>
            <person name="Dong H.-L."/>
            <person name="Shu W.-S."/>
        </authorList>
    </citation>
    <scope>NUCLEOTIDE SEQUENCE [LARGE SCALE GENOMIC DNA]</scope>
    <source>
        <strain evidence="1">AP4</strain>
    </source>
</reference>
<sequence>MNVKEMAEEFLACPKCLGNLIYKEIEEKEILICKNCRVYYPVEDEIPILLIEDAKSIDELKVGADENIF</sequence>
<evidence type="ECO:0000313" key="1">
    <source>
        <dbReference type="EMBL" id="RZV37918.1"/>
    </source>
</evidence>